<keyword evidence="2" id="KW-0539">Nucleus</keyword>
<feature type="compositionally biased region" description="Basic and acidic residues" evidence="3">
    <location>
        <begin position="21"/>
        <end position="33"/>
    </location>
</feature>
<dbReference type="OrthoDB" id="9938906at2759"/>
<evidence type="ECO:0000256" key="1">
    <source>
        <dbReference type="ARBA" id="ARBA00004123"/>
    </source>
</evidence>
<feature type="compositionally biased region" description="Basic and acidic residues" evidence="3">
    <location>
        <begin position="1"/>
        <end position="11"/>
    </location>
</feature>
<evidence type="ECO:0000259" key="4">
    <source>
        <dbReference type="Pfam" id="PF15303"/>
    </source>
</evidence>
<feature type="domain" description="E3 ubiquitin-protein ligase Arkadia N-terminal" evidence="4">
    <location>
        <begin position="102"/>
        <end position="240"/>
    </location>
</feature>
<reference evidence="5" key="2">
    <citation type="submission" date="2025-08" db="UniProtKB">
        <authorList>
            <consortium name="Ensembl"/>
        </authorList>
    </citation>
    <scope>IDENTIFICATION</scope>
</reference>
<evidence type="ECO:0000256" key="2">
    <source>
        <dbReference type="ARBA" id="ARBA00023242"/>
    </source>
</evidence>
<reference evidence="5" key="3">
    <citation type="submission" date="2025-09" db="UniProtKB">
        <authorList>
            <consortium name="Ensembl"/>
        </authorList>
    </citation>
    <scope>IDENTIFICATION</scope>
</reference>
<dbReference type="GO" id="GO:0005634">
    <property type="term" value="C:nucleus"/>
    <property type="evidence" value="ECO:0007669"/>
    <property type="project" value="UniProtKB-SubCell"/>
</dbReference>
<gene>
    <name evidence="5" type="primary">ARK2N</name>
</gene>
<organism evidence="5 6">
    <name type="scientific">Meleagris gallopavo</name>
    <name type="common">Wild turkey</name>
    <dbReference type="NCBI Taxonomy" id="9103"/>
    <lineage>
        <taxon>Eukaryota</taxon>
        <taxon>Metazoa</taxon>
        <taxon>Chordata</taxon>
        <taxon>Craniata</taxon>
        <taxon>Vertebrata</taxon>
        <taxon>Euteleostomi</taxon>
        <taxon>Archelosauria</taxon>
        <taxon>Archosauria</taxon>
        <taxon>Dinosauria</taxon>
        <taxon>Saurischia</taxon>
        <taxon>Theropoda</taxon>
        <taxon>Coelurosauria</taxon>
        <taxon>Aves</taxon>
        <taxon>Neognathae</taxon>
        <taxon>Galloanserae</taxon>
        <taxon>Galliformes</taxon>
        <taxon>Phasianidae</taxon>
        <taxon>Meleagridinae</taxon>
        <taxon>Meleagris</taxon>
    </lineage>
</organism>
<sequence length="405" mass="44366">MKMEAAGKAEELLDSEVPPKASEKQKTASEKQETASVKQETAPDEDGPIELETHTQKDSEPTASDSAVLSSMPCLLMELRRDSSESQLASPESDKPVDGQVYESDSSNHCTLSPSSSGHLADSDTSSSTEYEPSQAEAAVEEDPSGVSGSAAGRKSRRSRSESEISTMAAKKNRQSVDKQNSRVTKVKGYRSQKHKERIRLLRQKREAAARKKYNLLQDSSTSDSDLTCDSSASSSDEDEAVSGSSKTITAEIPAGFSRAGGSGGATREIPGLLDRGTVWDRNCIGNVLEEAMNCFAEMQRQTEEKFRMWIEKLTRLDTDEESKQQLEPREPKMQLVGQRVPPTTQSGAFIQMPDSQVLPQQSFNTYMGYQNVDATLEFPATFNNNFPPIFPENGNIAEPDLNQS</sequence>
<dbReference type="GeneTree" id="ENSGT00390000016167"/>
<feature type="compositionally biased region" description="Basic and acidic residues" evidence="3">
    <location>
        <begin position="51"/>
        <end position="60"/>
    </location>
</feature>
<reference evidence="5 6" key="1">
    <citation type="journal article" date="2010" name="PLoS Biol.">
        <title>Multi-platform next-generation sequencing of the domestic turkey (Meleagris gallopavo): genome assembly and analysis.</title>
        <authorList>
            <person name="Dalloul R.A."/>
            <person name="Long J.A."/>
            <person name="Zimin A.V."/>
            <person name="Aslam L."/>
            <person name="Beal K."/>
            <person name="Blomberg L.A."/>
            <person name="Bouffard P."/>
            <person name="Burt D.W."/>
            <person name="Crasta O."/>
            <person name="Crooijmans R.P."/>
            <person name="Cooper K."/>
            <person name="Coulombe R.A."/>
            <person name="De S."/>
            <person name="Delany M.E."/>
            <person name="Dodgson J.B."/>
            <person name="Dong J.J."/>
            <person name="Evans C."/>
            <person name="Frederickson K.M."/>
            <person name="Flicek P."/>
            <person name="Florea L."/>
            <person name="Folkerts O."/>
            <person name="Groenen M.A."/>
            <person name="Harkins T.T."/>
            <person name="Herrero J."/>
            <person name="Hoffmann S."/>
            <person name="Megens H.J."/>
            <person name="Jiang A."/>
            <person name="de Jong P."/>
            <person name="Kaiser P."/>
            <person name="Kim H."/>
            <person name="Kim K.W."/>
            <person name="Kim S."/>
            <person name="Langenberger D."/>
            <person name="Lee M.K."/>
            <person name="Lee T."/>
            <person name="Mane S."/>
            <person name="Marcais G."/>
            <person name="Marz M."/>
            <person name="McElroy A.P."/>
            <person name="Modise T."/>
            <person name="Nefedov M."/>
            <person name="Notredame C."/>
            <person name="Paton I.R."/>
            <person name="Payne W.S."/>
            <person name="Pertea G."/>
            <person name="Prickett D."/>
            <person name="Puiu D."/>
            <person name="Qioa D."/>
            <person name="Raineri E."/>
            <person name="Ruffier M."/>
            <person name="Salzberg S.L."/>
            <person name="Schatz M.C."/>
            <person name="Scheuring C."/>
            <person name="Schmidt C.J."/>
            <person name="Schroeder S."/>
            <person name="Searle S.M."/>
            <person name="Smith E.J."/>
            <person name="Smith J."/>
            <person name="Sonstegard T.S."/>
            <person name="Stadler P.F."/>
            <person name="Tafer H."/>
            <person name="Tu Z.J."/>
            <person name="Van Tassell C.P."/>
            <person name="Vilella A.J."/>
            <person name="Williams K.P."/>
            <person name="Yorke J.A."/>
            <person name="Zhang L."/>
            <person name="Zhang H.B."/>
            <person name="Zhang X."/>
            <person name="Zhang Y."/>
            <person name="Reed K.M."/>
        </authorList>
    </citation>
    <scope>NUCLEOTIDE SEQUENCE [LARGE SCALE GENOMIC DNA]</scope>
</reference>
<feature type="region of interest" description="Disordered" evidence="3">
    <location>
        <begin position="1"/>
        <end position="271"/>
    </location>
</feature>
<dbReference type="AlphaFoldDB" id="A0A803YMN5"/>
<feature type="compositionally biased region" description="Low complexity" evidence="3">
    <location>
        <begin position="219"/>
        <end position="235"/>
    </location>
</feature>
<protein>
    <submittedName>
        <fullName evidence="5">Arkadia (RNF111) N-terminal like PKA signaling regulator 2N</fullName>
    </submittedName>
</protein>
<name>A0A803YMN5_MELGA</name>
<dbReference type="InterPro" id="IPR051073">
    <property type="entry name" value="ZNRF3_Arkadia_E3_ligases"/>
</dbReference>
<proteinExistence type="predicted"/>
<dbReference type="InterPro" id="IPR029306">
    <property type="entry name" value="RNF111_N"/>
</dbReference>
<feature type="compositionally biased region" description="Basic residues" evidence="3">
    <location>
        <begin position="185"/>
        <end position="203"/>
    </location>
</feature>
<dbReference type="PANTHER" id="PTHR16200">
    <property type="entry name" value="RING ZINC FINGER"/>
    <property type="match status" value="1"/>
</dbReference>
<dbReference type="Proteomes" id="UP000001645">
    <property type="component" value="Chromosome Z"/>
</dbReference>
<feature type="compositionally biased region" description="Polar residues" evidence="3">
    <location>
        <begin position="103"/>
        <end position="132"/>
    </location>
</feature>
<accession>A0A803YMN5</accession>
<evidence type="ECO:0000313" key="5">
    <source>
        <dbReference type="Ensembl" id="ENSMGAP00000033033.1"/>
    </source>
</evidence>
<comment type="subcellular location">
    <subcellularLocation>
        <location evidence="1">Nucleus</location>
    </subcellularLocation>
</comment>
<evidence type="ECO:0000313" key="6">
    <source>
        <dbReference type="Proteomes" id="UP000001645"/>
    </source>
</evidence>
<dbReference type="Ensembl" id="ENSMGAT00000021247.1">
    <property type="protein sequence ID" value="ENSMGAP00000033033.1"/>
    <property type="gene ID" value="ENSMGAG00000021854.1"/>
</dbReference>
<dbReference type="Pfam" id="PF15303">
    <property type="entry name" value="RNF111_N"/>
    <property type="match status" value="1"/>
</dbReference>
<keyword evidence="6" id="KW-1185">Reference proteome</keyword>
<evidence type="ECO:0000256" key="3">
    <source>
        <dbReference type="SAM" id="MobiDB-lite"/>
    </source>
</evidence>